<evidence type="ECO:0000256" key="1">
    <source>
        <dbReference type="SAM" id="MobiDB-lite"/>
    </source>
</evidence>
<evidence type="ECO:0008006" key="4">
    <source>
        <dbReference type="Google" id="ProtNLM"/>
    </source>
</evidence>
<feature type="compositionally biased region" description="Acidic residues" evidence="1">
    <location>
        <begin position="1014"/>
        <end position="1023"/>
    </location>
</feature>
<feature type="region of interest" description="Disordered" evidence="1">
    <location>
        <begin position="951"/>
        <end position="977"/>
    </location>
</feature>
<feature type="compositionally biased region" description="Low complexity" evidence="1">
    <location>
        <begin position="301"/>
        <end position="313"/>
    </location>
</feature>
<sequence>MNLSRVRSMFEEGRRRQRQRQGWGGSGSSSTPDSTPSLATQQSDEDSQSEEKLTPVTLSDAQMLDRARAAHNREDFASLSAGPEANGPWKRLYTVDRFVVFQREVVESNNSQNDLDVLCAGRLDASIEEVASILRSSSEIEHNASMTALYAKSFIFGSYEREVSCSRVRDPTDNQDDNIVDDDSGEQLTVKTKSFTRTTMLGRNEQWCFFDYFQRKTERDGFTISKRALLPTESVPGRIVGENARVDQLHGMNASYLVDKLPDRKGLRVVFHVWFDPCEESTSRARCSSQSVPGASRDRQSSASSSKSSPGSFLRSKAIEYGDSNKHKAQLRRLLALANGVTNLPDLIRRRRFGVQVPANASAIRDSNSRCPCCTHSLTPVKLSLVKAASAIANRSLASLKMDTRRCYLCGYLVCIDCWRAEQMESVSGRVASIVVCTRCNANVQACEYSEVFCGTSAERKKYRGPPQVIEDLNNSSTASLLVDFLSTSASNSTAGSAEHAAVMAVIRTLLQQENADTSDQDDAEYKHTAPCFQELDASEAVQKIEEILQDEQRMPTLAAYDDSATTRDGVWGFAASSQSASHGSIGASVSRALWNRMEPAEEEREEEALPSYLSYLQPAFRPAPTTLVPSAPQTPAFYTAKRGAPGLPMPMSTPPAPMPQTVTVAPEVGNVTRKSSELAQALEHLVLGSVQRHLGDATPDKTQARCRCSCDAMRSQMADMAVQVQALQNQVLELTKHSIPTAIEVGRVNVKTSSPCNGNWSANAPPFVPKQQQQQFKQQSQVPAPPPPLPATSVVDQATATVLSDRISTLEGRQSAFQSQLAQIAKVLGIPTGKPGKHSPVKHLVQTLRDEVDAKVQQTMAEARTDLTAEINAALGDIAAGKPAGGSQEALSSNVVLAALAGEHEASLARLSGSFEELLAEEARQRAALEARVRFQLAQQEEWLQQLEGAFGSPHDPEHEQEPRSKDSASQRSVDAKLAQLERKCDESRELYRRLSRLLPEAANSTLRMRPGEEEDEDEEDGLGWPGHMTPTLEQLAVEVSGPSSGPGWTLYAQGVGGLSTASV</sequence>
<feature type="region of interest" description="Disordered" evidence="1">
    <location>
        <begin position="1"/>
        <end position="59"/>
    </location>
</feature>
<dbReference type="PANTHER" id="PTHR43102:SF2">
    <property type="entry name" value="GAF DOMAIN-CONTAINING PROTEIN"/>
    <property type="match status" value="1"/>
</dbReference>
<evidence type="ECO:0000313" key="2">
    <source>
        <dbReference type="EMBL" id="KAE9004129.1"/>
    </source>
</evidence>
<dbReference type="Proteomes" id="UP000429607">
    <property type="component" value="Unassembled WGS sequence"/>
</dbReference>
<feature type="region of interest" description="Disordered" evidence="1">
    <location>
        <begin position="286"/>
        <end position="313"/>
    </location>
</feature>
<reference evidence="2 3" key="1">
    <citation type="submission" date="2018-09" db="EMBL/GenBank/DDBJ databases">
        <title>Genomic investigation of the strawberry pathogen Phytophthora fragariae indicates pathogenicity is determined by transcriptional variation in three key races.</title>
        <authorList>
            <person name="Adams T.M."/>
            <person name="Armitage A.D."/>
            <person name="Sobczyk M.K."/>
            <person name="Bates H.J."/>
            <person name="Dunwell J.M."/>
            <person name="Nellist C.F."/>
            <person name="Harrison R.J."/>
        </authorList>
    </citation>
    <scope>NUCLEOTIDE SEQUENCE [LARGE SCALE GENOMIC DNA]</scope>
    <source>
        <strain evidence="2 3">SCRP249</strain>
    </source>
</reference>
<evidence type="ECO:0000313" key="3">
    <source>
        <dbReference type="Proteomes" id="UP000429607"/>
    </source>
</evidence>
<protein>
    <recommendedName>
        <fullName evidence="4">FYVE-type domain-containing protein</fullName>
    </recommendedName>
</protein>
<dbReference type="AlphaFoldDB" id="A0A6A3KAC5"/>
<proteinExistence type="predicted"/>
<feature type="region of interest" description="Disordered" evidence="1">
    <location>
        <begin position="628"/>
        <end position="649"/>
    </location>
</feature>
<dbReference type="EMBL" id="QXFV01001511">
    <property type="protein sequence ID" value="KAE9004129.1"/>
    <property type="molecule type" value="Genomic_DNA"/>
</dbReference>
<feature type="compositionally biased region" description="Polar residues" evidence="1">
    <location>
        <begin position="31"/>
        <end position="42"/>
    </location>
</feature>
<organism evidence="2 3">
    <name type="scientific">Phytophthora rubi</name>
    <dbReference type="NCBI Taxonomy" id="129364"/>
    <lineage>
        <taxon>Eukaryota</taxon>
        <taxon>Sar</taxon>
        <taxon>Stramenopiles</taxon>
        <taxon>Oomycota</taxon>
        <taxon>Peronosporomycetes</taxon>
        <taxon>Peronosporales</taxon>
        <taxon>Peronosporaceae</taxon>
        <taxon>Phytophthora</taxon>
    </lineage>
</organism>
<feature type="compositionally biased region" description="Basic and acidic residues" evidence="1">
    <location>
        <begin position="956"/>
        <end position="970"/>
    </location>
</feature>
<comment type="caution">
    <text evidence="2">The sequence shown here is derived from an EMBL/GenBank/DDBJ whole genome shotgun (WGS) entry which is preliminary data.</text>
</comment>
<dbReference type="PANTHER" id="PTHR43102">
    <property type="entry name" value="SLR1143 PROTEIN"/>
    <property type="match status" value="1"/>
</dbReference>
<feature type="region of interest" description="Disordered" evidence="1">
    <location>
        <begin position="1004"/>
        <end position="1030"/>
    </location>
</feature>
<name>A0A6A3KAC5_9STRA</name>
<accession>A0A6A3KAC5</accession>
<gene>
    <name evidence="2" type="ORF">PR001_g17794</name>
</gene>